<gene>
    <name evidence="1" type="ORF">CWI75_12270</name>
</gene>
<proteinExistence type="predicted"/>
<dbReference type="InterPro" id="IPR014942">
    <property type="entry name" value="AbiEii"/>
</dbReference>
<dbReference type="Proteomes" id="UP000234845">
    <property type="component" value="Unassembled WGS sequence"/>
</dbReference>
<reference evidence="2" key="1">
    <citation type="submission" date="2017-11" db="EMBL/GenBank/DDBJ databases">
        <title>The draft genome sequence of Chromatocurvus sp. F02.</title>
        <authorList>
            <person name="Du Z.-J."/>
            <person name="Chang Y.-Q."/>
        </authorList>
    </citation>
    <scope>NUCLEOTIDE SEQUENCE [LARGE SCALE GENOMIC DNA]</scope>
    <source>
        <strain evidence="2">F02</strain>
    </source>
</reference>
<keyword evidence="2" id="KW-1185">Reference proteome</keyword>
<dbReference type="Pfam" id="PF08843">
    <property type="entry name" value="AbiEii"/>
    <property type="match status" value="1"/>
</dbReference>
<dbReference type="OrthoDB" id="9780929at2"/>
<organism evidence="1 2">
    <name type="scientific">Kineobactrum sediminis</name>
    <dbReference type="NCBI Taxonomy" id="1905677"/>
    <lineage>
        <taxon>Bacteria</taxon>
        <taxon>Pseudomonadati</taxon>
        <taxon>Pseudomonadota</taxon>
        <taxon>Gammaproteobacteria</taxon>
        <taxon>Cellvibrionales</taxon>
        <taxon>Halieaceae</taxon>
        <taxon>Kineobactrum</taxon>
    </lineage>
</organism>
<dbReference type="AlphaFoldDB" id="A0A2N5Y2A7"/>
<evidence type="ECO:0000313" key="1">
    <source>
        <dbReference type="EMBL" id="PLW82518.1"/>
    </source>
</evidence>
<accession>A0A2N5Y2A7</accession>
<sequence>MAPVVTLEFGGRATGEPHERQSVECDIAEHLAEIEFPTASPQVMSLARTFWEKATAAHVFCAQGRLRGERYARHWHDLAAISRSQHYAAAISNHAIASTVAEHKSLFFIEKDMDGETIDYFAATTGKLKLVPDGDARTALAKDYEAMIADEVMVGDALPFNALLDACATIEATINESTTIMRP</sequence>
<dbReference type="EMBL" id="PKLZ01000008">
    <property type="protein sequence ID" value="PLW82518.1"/>
    <property type="molecule type" value="Genomic_DNA"/>
</dbReference>
<evidence type="ECO:0000313" key="2">
    <source>
        <dbReference type="Proteomes" id="UP000234845"/>
    </source>
</evidence>
<protein>
    <recommendedName>
        <fullName evidence="3">Nucleotidyl transferase AbiEii/AbiGii toxin family protein</fullName>
    </recommendedName>
</protein>
<comment type="caution">
    <text evidence="1">The sequence shown here is derived from an EMBL/GenBank/DDBJ whole genome shotgun (WGS) entry which is preliminary data.</text>
</comment>
<name>A0A2N5Y2A7_9GAMM</name>
<dbReference type="RefSeq" id="WP_101521770.1">
    <property type="nucleotide sequence ID" value="NZ_PKLZ01000008.1"/>
</dbReference>
<evidence type="ECO:0008006" key="3">
    <source>
        <dbReference type="Google" id="ProtNLM"/>
    </source>
</evidence>